<dbReference type="PROSITE" id="PS50902">
    <property type="entry name" value="FLAVODOXIN_LIKE"/>
    <property type="match status" value="1"/>
</dbReference>
<reference evidence="7 9" key="1">
    <citation type="journal article" date="2008" name="Science">
        <title>The Physcomitrella genome reveals evolutionary insights into the conquest of land by plants.</title>
        <authorList>
            <person name="Rensing S."/>
            <person name="Lang D."/>
            <person name="Zimmer A."/>
            <person name="Terry A."/>
            <person name="Salamov A."/>
            <person name="Shapiro H."/>
            <person name="Nishiyama T."/>
            <person name="Perroud P.-F."/>
            <person name="Lindquist E."/>
            <person name="Kamisugi Y."/>
            <person name="Tanahashi T."/>
            <person name="Sakakibara K."/>
            <person name="Fujita T."/>
            <person name="Oishi K."/>
            <person name="Shin-I T."/>
            <person name="Kuroki Y."/>
            <person name="Toyoda A."/>
            <person name="Suzuki Y."/>
            <person name="Hashimoto A."/>
            <person name="Yamaguchi K."/>
            <person name="Sugano A."/>
            <person name="Kohara Y."/>
            <person name="Fujiyama A."/>
            <person name="Anterola A."/>
            <person name="Aoki S."/>
            <person name="Ashton N."/>
            <person name="Barbazuk W.B."/>
            <person name="Barker E."/>
            <person name="Bennetzen J."/>
            <person name="Bezanilla M."/>
            <person name="Blankenship R."/>
            <person name="Cho S.H."/>
            <person name="Dutcher S."/>
            <person name="Estelle M."/>
            <person name="Fawcett J.A."/>
            <person name="Gundlach H."/>
            <person name="Hanada K."/>
            <person name="Heyl A."/>
            <person name="Hicks K.A."/>
            <person name="Hugh J."/>
            <person name="Lohr M."/>
            <person name="Mayer K."/>
            <person name="Melkozernov A."/>
            <person name="Murata T."/>
            <person name="Nelson D."/>
            <person name="Pils B."/>
            <person name="Prigge M."/>
            <person name="Reiss B."/>
            <person name="Renner T."/>
            <person name="Rombauts S."/>
            <person name="Rushton P."/>
            <person name="Sanderfoot A."/>
            <person name="Schween G."/>
            <person name="Shiu S.-H."/>
            <person name="Stueber K."/>
            <person name="Theodoulou F.L."/>
            <person name="Tu H."/>
            <person name="Van de Peer Y."/>
            <person name="Verrier P.J."/>
            <person name="Waters E."/>
            <person name="Wood A."/>
            <person name="Yang L."/>
            <person name="Cove D."/>
            <person name="Cuming A."/>
            <person name="Hasebe M."/>
            <person name="Lucas S."/>
            <person name="Mishler D.B."/>
            <person name="Reski R."/>
            <person name="Grigoriev I."/>
            <person name="Quatrano R.S."/>
            <person name="Boore J.L."/>
        </authorList>
    </citation>
    <scope>NUCLEOTIDE SEQUENCE [LARGE SCALE GENOMIC DNA]</scope>
    <source>
        <strain evidence="8 9">cv. Gransden 2004</strain>
    </source>
</reference>
<dbReference type="RefSeq" id="XP_024359130.1">
    <property type="nucleotide sequence ID" value="XM_024503362.2"/>
</dbReference>
<evidence type="ECO:0000256" key="1">
    <source>
        <dbReference type="ARBA" id="ARBA00006961"/>
    </source>
</evidence>
<dbReference type="EnsemblPlants" id="Pp3c21_9720V3.2">
    <property type="protein sequence ID" value="Pp3c21_9720V3.2"/>
    <property type="gene ID" value="Pp3c21_9720"/>
</dbReference>
<dbReference type="GO" id="GO:0010181">
    <property type="term" value="F:FMN binding"/>
    <property type="evidence" value="ECO:0007669"/>
    <property type="project" value="InterPro"/>
</dbReference>
<dbReference type="EMBL" id="ABEU02000021">
    <property type="protein sequence ID" value="PNR31829.1"/>
    <property type="molecule type" value="Genomic_DNA"/>
</dbReference>
<dbReference type="SUPFAM" id="SSF52218">
    <property type="entry name" value="Flavoproteins"/>
    <property type="match status" value="1"/>
</dbReference>
<dbReference type="Gramene" id="Pp3c21_9720V3.2">
    <property type="protein sequence ID" value="Pp3c21_9720V3.2"/>
    <property type="gene ID" value="Pp3c21_9720"/>
</dbReference>
<dbReference type="eggNOG" id="KOG3135">
    <property type="taxonomic scope" value="Eukaryota"/>
</dbReference>
<dbReference type="RefSeq" id="XP_024359129.1">
    <property type="nucleotide sequence ID" value="XM_024503361.2"/>
</dbReference>
<comment type="catalytic activity">
    <reaction evidence="3">
        <text>a quinone + NADH + H(+) = a quinol + NAD(+)</text>
        <dbReference type="Rhea" id="RHEA:46160"/>
        <dbReference type="ChEBI" id="CHEBI:15378"/>
        <dbReference type="ChEBI" id="CHEBI:24646"/>
        <dbReference type="ChEBI" id="CHEBI:57540"/>
        <dbReference type="ChEBI" id="CHEBI:57945"/>
        <dbReference type="ChEBI" id="CHEBI:132124"/>
        <dbReference type="EC" id="1.6.5.2"/>
    </reaction>
</comment>
<feature type="domain" description="Flavodoxin-like" evidence="6">
    <location>
        <begin position="106"/>
        <end position="294"/>
    </location>
</feature>
<evidence type="ECO:0000256" key="2">
    <source>
        <dbReference type="ARBA" id="ARBA00012648"/>
    </source>
</evidence>
<evidence type="ECO:0000313" key="9">
    <source>
        <dbReference type="Proteomes" id="UP000006727"/>
    </source>
</evidence>
<dbReference type="EC" id="1.6.5.2" evidence="2"/>
<evidence type="ECO:0000256" key="4">
    <source>
        <dbReference type="ARBA" id="ARBA00048983"/>
    </source>
</evidence>
<dbReference type="NCBIfam" id="NF002999">
    <property type="entry name" value="PRK03767.1"/>
    <property type="match status" value="1"/>
</dbReference>
<feature type="compositionally biased region" description="Basic and acidic residues" evidence="5">
    <location>
        <begin position="78"/>
        <end position="88"/>
    </location>
</feature>
<name>A9U3P8_PHYPA</name>
<dbReference type="EnsemblPlants" id="Pp3c21_9720V3.1">
    <property type="protein sequence ID" value="Pp3c21_9720V3.1"/>
    <property type="gene ID" value="Pp3c21_9720"/>
</dbReference>
<proteinExistence type="inferred from homology"/>
<dbReference type="RefSeq" id="XP_024359128.1">
    <property type="nucleotide sequence ID" value="XM_024503360.2"/>
</dbReference>
<sequence>MGKGTGCFPSKGSKSVGAGSGTPHEKVETGPTSDAPVSASNSPLATPPPAAAPSATPDAAKSPAPTADSTERSVASEALEKSADDKHSVKAPISSAAPISSGKVKVFIVFYSMYGHVLTLAKKMKEGVDSVEGVEAILYQVPETLPADVLTKMSAPPKDEAIPVITAAQLPEADAFLFGIPTRYGTMSAQMKAFFDSTGGLWRGQSLAGKPAGIFVSTGTQGGGQETTALTTITQLTHHGMLYVPIGYTFGAGMFKLDEPRGGSPYGAGTFAGDGTRMPTETELAMAEHQGRLTANVAKLLARK</sequence>
<evidence type="ECO:0000313" key="7">
    <source>
        <dbReference type="EMBL" id="PNR31829.1"/>
    </source>
</evidence>
<dbReference type="GeneID" id="112274137"/>
<comment type="catalytic activity">
    <reaction evidence="4">
        <text>a quinone + NADPH + H(+) = a quinol + NADP(+)</text>
        <dbReference type="Rhea" id="RHEA:46164"/>
        <dbReference type="ChEBI" id="CHEBI:15378"/>
        <dbReference type="ChEBI" id="CHEBI:24646"/>
        <dbReference type="ChEBI" id="CHEBI:57783"/>
        <dbReference type="ChEBI" id="CHEBI:58349"/>
        <dbReference type="ChEBI" id="CHEBI:132124"/>
        <dbReference type="EC" id="1.6.5.2"/>
    </reaction>
</comment>
<feature type="compositionally biased region" description="Low complexity" evidence="5">
    <location>
        <begin position="52"/>
        <end position="68"/>
    </location>
</feature>
<evidence type="ECO:0000259" key="6">
    <source>
        <dbReference type="PROSITE" id="PS50902"/>
    </source>
</evidence>
<dbReference type="PANTHER" id="PTHR30546">
    <property type="entry name" value="FLAVODOXIN-RELATED PROTEIN WRBA-RELATED"/>
    <property type="match status" value="1"/>
</dbReference>
<organism evidence="7">
    <name type="scientific">Physcomitrium patens</name>
    <name type="common">Spreading-leaved earth moss</name>
    <name type="synonym">Physcomitrella patens</name>
    <dbReference type="NCBI Taxonomy" id="3218"/>
    <lineage>
        <taxon>Eukaryota</taxon>
        <taxon>Viridiplantae</taxon>
        <taxon>Streptophyta</taxon>
        <taxon>Embryophyta</taxon>
        <taxon>Bryophyta</taxon>
        <taxon>Bryophytina</taxon>
        <taxon>Bryopsida</taxon>
        <taxon>Funariidae</taxon>
        <taxon>Funariales</taxon>
        <taxon>Funariaceae</taxon>
        <taxon>Physcomitrium</taxon>
    </lineage>
</organism>
<dbReference type="PANTHER" id="PTHR30546:SF3">
    <property type="entry name" value="NAD(P)H DEHYDROGENASE (QUINONE) FQR1-LIKE 2-RELATED"/>
    <property type="match status" value="1"/>
</dbReference>
<reference evidence="7 9" key="2">
    <citation type="journal article" date="2018" name="Plant J.">
        <title>The Physcomitrella patens chromosome-scale assembly reveals moss genome structure and evolution.</title>
        <authorList>
            <person name="Lang D."/>
            <person name="Ullrich K.K."/>
            <person name="Murat F."/>
            <person name="Fuchs J."/>
            <person name="Jenkins J."/>
            <person name="Haas F.B."/>
            <person name="Piednoel M."/>
            <person name="Gundlach H."/>
            <person name="Van Bel M."/>
            <person name="Meyberg R."/>
            <person name="Vives C."/>
            <person name="Morata J."/>
            <person name="Symeonidi A."/>
            <person name="Hiss M."/>
            <person name="Muchero W."/>
            <person name="Kamisugi Y."/>
            <person name="Saleh O."/>
            <person name="Blanc G."/>
            <person name="Decker E.L."/>
            <person name="van Gessel N."/>
            <person name="Grimwood J."/>
            <person name="Hayes R.D."/>
            <person name="Graham S.W."/>
            <person name="Gunter L.E."/>
            <person name="McDaniel S.F."/>
            <person name="Hoernstein S.N.W."/>
            <person name="Larsson A."/>
            <person name="Li F.W."/>
            <person name="Perroud P.F."/>
            <person name="Phillips J."/>
            <person name="Ranjan P."/>
            <person name="Rokshar D.S."/>
            <person name="Rothfels C.J."/>
            <person name="Schneider L."/>
            <person name="Shu S."/>
            <person name="Stevenson D.W."/>
            <person name="Thummler F."/>
            <person name="Tillich M."/>
            <person name="Villarreal Aguilar J.C."/>
            <person name="Widiez T."/>
            <person name="Wong G.K."/>
            <person name="Wymore A."/>
            <person name="Zhang Y."/>
            <person name="Zimmer A.D."/>
            <person name="Quatrano R.S."/>
            <person name="Mayer K.F.X."/>
            <person name="Goodstein D."/>
            <person name="Casacuberta J.M."/>
            <person name="Vandepoele K."/>
            <person name="Reski R."/>
            <person name="Cuming A.C."/>
            <person name="Tuskan G.A."/>
            <person name="Maumus F."/>
            <person name="Salse J."/>
            <person name="Schmutz J."/>
            <person name="Rensing S.A."/>
        </authorList>
    </citation>
    <scope>NUCLEOTIDE SEQUENCE [LARGE SCALE GENOMIC DNA]</scope>
    <source>
        <strain evidence="8 9">cv. Gransden 2004</strain>
    </source>
</reference>
<gene>
    <name evidence="8" type="primary">LOC112274137</name>
    <name evidence="7" type="ORF">PHYPA_025952</name>
</gene>
<evidence type="ECO:0000313" key="8">
    <source>
        <dbReference type="EnsemblPlants" id="Pp3c21_9720V3.1"/>
    </source>
</evidence>
<protein>
    <recommendedName>
        <fullName evidence="2">NAD(P)H dehydrogenase (quinone)</fullName>
        <ecNumber evidence="2">1.6.5.2</ecNumber>
    </recommendedName>
</protein>
<dbReference type="FunCoup" id="A9U3P8">
    <property type="interactions" value="1198"/>
</dbReference>
<dbReference type="FunFam" id="3.40.50.360:FF:000001">
    <property type="entry name" value="NAD(P)H dehydrogenase (Quinone) FQR1-like"/>
    <property type="match status" value="1"/>
</dbReference>
<dbReference type="Proteomes" id="UP000006727">
    <property type="component" value="Chromosome 21"/>
</dbReference>
<accession>A9U3P8</accession>
<dbReference type="InterPro" id="IPR010089">
    <property type="entry name" value="Flavoprotein_WrbA-like"/>
</dbReference>
<dbReference type="HOGENOM" id="CLU_051402_0_1_1"/>
<dbReference type="GO" id="GO:0003955">
    <property type="term" value="F:NAD(P)H dehydrogenase (quinone) activity"/>
    <property type="evidence" value="ECO:0000318"/>
    <property type="project" value="GO_Central"/>
</dbReference>
<dbReference type="OrthoDB" id="504689at2759"/>
<dbReference type="KEGG" id="ppp:112274137"/>
<feature type="region of interest" description="Disordered" evidence="5">
    <location>
        <begin position="1"/>
        <end position="92"/>
    </location>
</feature>
<dbReference type="STRING" id="3218.A9U3P8"/>
<dbReference type="Gramene" id="Pp3c21_9720V3.1">
    <property type="protein sequence ID" value="Pp3c21_9720V3.1"/>
    <property type="gene ID" value="Pp3c21_9720"/>
</dbReference>
<evidence type="ECO:0000256" key="5">
    <source>
        <dbReference type="SAM" id="MobiDB-lite"/>
    </source>
</evidence>
<dbReference type="Pfam" id="PF03358">
    <property type="entry name" value="FMN_red"/>
    <property type="match status" value="1"/>
</dbReference>
<dbReference type="RefSeq" id="XP_073385925.1">
    <property type="nucleotide sequence ID" value="XM_073529824.1"/>
</dbReference>
<dbReference type="Gene3D" id="3.40.50.360">
    <property type="match status" value="1"/>
</dbReference>
<dbReference type="GO" id="GO:0016020">
    <property type="term" value="C:membrane"/>
    <property type="evidence" value="ECO:0000318"/>
    <property type="project" value="GO_Central"/>
</dbReference>
<dbReference type="InterPro" id="IPR005025">
    <property type="entry name" value="FMN_Rdtase-like_dom"/>
</dbReference>
<dbReference type="PaxDb" id="3218-PP1S475_5V6.4"/>
<dbReference type="OMA" id="QAGGLWM"/>
<dbReference type="NCBIfam" id="TIGR01755">
    <property type="entry name" value="flav_wrbA"/>
    <property type="match status" value="1"/>
</dbReference>
<keyword evidence="9" id="KW-1185">Reference proteome</keyword>
<comment type="similarity">
    <text evidence="1">Belongs to the WrbA family.</text>
</comment>
<evidence type="ECO:0000256" key="3">
    <source>
        <dbReference type="ARBA" id="ARBA00047678"/>
    </source>
</evidence>
<dbReference type="InterPro" id="IPR008254">
    <property type="entry name" value="Flavodoxin/NO_synth"/>
</dbReference>
<reference evidence="8" key="3">
    <citation type="submission" date="2020-12" db="UniProtKB">
        <authorList>
            <consortium name="EnsemblPlants"/>
        </authorList>
    </citation>
    <scope>IDENTIFICATION</scope>
</reference>
<dbReference type="AlphaFoldDB" id="A9U3P8"/>
<dbReference type="InterPro" id="IPR029039">
    <property type="entry name" value="Flavoprotein-like_sf"/>
</dbReference>